<keyword evidence="6 7" id="KW-0472">Membrane</keyword>
<evidence type="ECO:0000256" key="3">
    <source>
        <dbReference type="ARBA" id="ARBA00022692"/>
    </source>
</evidence>
<name>A0A3E1YE23_9BACT</name>
<dbReference type="Pfam" id="PF01694">
    <property type="entry name" value="Rhomboid"/>
    <property type="match status" value="1"/>
</dbReference>
<evidence type="ECO:0000313" key="9">
    <source>
        <dbReference type="EMBL" id="RFS24527.1"/>
    </source>
</evidence>
<keyword evidence="9" id="KW-0645">Protease</keyword>
<comment type="caution">
    <text evidence="9">The sequence shown here is derived from an EMBL/GenBank/DDBJ whole genome shotgun (WGS) entry which is preliminary data.</text>
</comment>
<feature type="transmembrane region" description="Helical" evidence="7">
    <location>
        <begin position="12"/>
        <end position="32"/>
    </location>
</feature>
<sequence length="207" mass="23137">MKGSDKLRQIPVTLTLLGVNTIAFILITLKGADFWKGNGLLLLHYGANYWPFTILRNEYWRLISSMFLHAGIMHLTTNMIGLIVGGYFLEPVLKRWKFVTLYLLTGIIANFISIYYHRTTIGVGASGAIFGIYGVFIALLTTNLFPSTIRKTFLAYIGLFILLNAITALIAEDMDNIAHLGGFLSGIILGYICYFILSKEDGKKIIE</sequence>
<evidence type="ECO:0000313" key="10">
    <source>
        <dbReference type="Proteomes" id="UP000260644"/>
    </source>
</evidence>
<keyword evidence="3 7" id="KW-0812">Transmembrane</keyword>
<dbReference type="AlphaFoldDB" id="A0A3E1YE23"/>
<comment type="similarity">
    <text evidence="2">Belongs to the peptidase S54 family.</text>
</comment>
<organism evidence="9 10">
    <name type="scientific">Chitinophaga silvatica</name>
    <dbReference type="NCBI Taxonomy" id="2282649"/>
    <lineage>
        <taxon>Bacteria</taxon>
        <taxon>Pseudomonadati</taxon>
        <taxon>Bacteroidota</taxon>
        <taxon>Chitinophagia</taxon>
        <taxon>Chitinophagales</taxon>
        <taxon>Chitinophagaceae</taxon>
        <taxon>Chitinophaga</taxon>
    </lineage>
</organism>
<dbReference type="GO" id="GO:0004252">
    <property type="term" value="F:serine-type endopeptidase activity"/>
    <property type="evidence" value="ECO:0007669"/>
    <property type="project" value="InterPro"/>
</dbReference>
<dbReference type="PANTHER" id="PTHR43731:SF14">
    <property type="entry name" value="PRESENILIN-ASSOCIATED RHOMBOID-LIKE PROTEIN, MITOCHONDRIAL"/>
    <property type="match status" value="1"/>
</dbReference>
<feature type="domain" description="Peptidase S54 rhomboid" evidence="8">
    <location>
        <begin position="57"/>
        <end position="193"/>
    </location>
</feature>
<dbReference type="SUPFAM" id="SSF144091">
    <property type="entry name" value="Rhomboid-like"/>
    <property type="match status" value="1"/>
</dbReference>
<evidence type="ECO:0000256" key="2">
    <source>
        <dbReference type="ARBA" id="ARBA00009045"/>
    </source>
</evidence>
<accession>A0A3E1YE23</accession>
<feature type="transmembrane region" description="Helical" evidence="7">
    <location>
        <begin position="153"/>
        <end position="171"/>
    </location>
</feature>
<evidence type="ECO:0000256" key="7">
    <source>
        <dbReference type="SAM" id="Phobius"/>
    </source>
</evidence>
<dbReference type="InterPro" id="IPR035952">
    <property type="entry name" value="Rhomboid-like_sf"/>
</dbReference>
<proteinExistence type="inferred from homology"/>
<dbReference type="EMBL" id="QPMM01000002">
    <property type="protein sequence ID" value="RFS24527.1"/>
    <property type="molecule type" value="Genomic_DNA"/>
</dbReference>
<comment type="subcellular location">
    <subcellularLocation>
        <location evidence="1">Membrane</location>
        <topology evidence="1">Multi-pass membrane protein</topology>
    </subcellularLocation>
</comment>
<evidence type="ECO:0000256" key="1">
    <source>
        <dbReference type="ARBA" id="ARBA00004141"/>
    </source>
</evidence>
<keyword evidence="5 7" id="KW-1133">Transmembrane helix</keyword>
<feature type="transmembrane region" description="Helical" evidence="7">
    <location>
        <begin position="121"/>
        <end position="141"/>
    </location>
</feature>
<keyword evidence="4" id="KW-0378">Hydrolase</keyword>
<dbReference type="Proteomes" id="UP000260644">
    <property type="component" value="Unassembled WGS sequence"/>
</dbReference>
<dbReference type="PANTHER" id="PTHR43731">
    <property type="entry name" value="RHOMBOID PROTEASE"/>
    <property type="match status" value="1"/>
</dbReference>
<evidence type="ECO:0000256" key="6">
    <source>
        <dbReference type="ARBA" id="ARBA00023136"/>
    </source>
</evidence>
<feature type="transmembrane region" description="Helical" evidence="7">
    <location>
        <begin position="177"/>
        <end position="197"/>
    </location>
</feature>
<dbReference type="OrthoDB" id="9778341at2"/>
<protein>
    <submittedName>
        <fullName evidence="9">Rhomboid family intramembrane serine protease</fullName>
    </submittedName>
</protein>
<dbReference type="InterPro" id="IPR022764">
    <property type="entry name" value="Peptidase_S54_rhomboid_dom"/>
</dbReference>
<evidence type="ECO:0000259" key="8">
    <source>
        <dbReference type="Pfam" id="PF01694"/>
    </source>
</evidence>
<reference evidence="9 10" key="1">
    <citation type="submission" date="2018-07" db="EMBL/GenBank/DDBJ databases">
        <title>Chitinophaga K2CV101002-2 sp. nov., isolated from a monsoon evergreen broad-leaved forest soil.</title>
        <authorList>
            <person name="Lv Y."/>
        </authorList>
    </citation>
    <scope>NUCLEOTIDE SEQUENCE [LARGE SCALE GENOMIC DNA]</scope>
    <source>
        <strain evidence="9 10">GDMCC 1.1288</strain>
    </source>
</reference>
<evidence type="ECO:0000256" key="5">
    <source>
        <dbReference type="ARBA" id="ARBA00022989"/>
    </source>
</evidence>
<dbReference type="GO" id="GO:0016020">
    <property type="term" value="C:membrane"/>
    <property type="evidence" value="ECO:0007669"/>
    <property type="project" value="UniProtKB-SubCell"/>
</dbReference>
<evidence type="ECO:0000256" key="4">
    <source>
        <dbReference type="ARBA" id="ARBA00022801"/>
    </source>
</evidence>
<dbReference type="GO" id="GO:0006508">
    <property type="term" value="P:proteolysis"/>
    <property type="evidence" value="ECO:0007669"/>
    <property type="project" value="UniProtKB-KW"/>
</dbReference>
<feature type="transmembrane region" description="Helical" evidence="7">
    <location>
        <begin position="96"/>
        <end position="115"/>
    </location>
</feature>
<dbReference type="InterPro" id="IPR050925">
    <property type="entry name" value="Rhomboid_protease_S54"/>
</dbReference>
<keyword evidence="10" id="KW-1185">Reference proteome</keyword>
<feature type="transmembrane region" description="Helical" evidence="7">
    <location>
        <begin position="66"/>
        <end position="89"/>
    </location>
</feature>
<dbReference type="Gene3D" id="1.20.1540.10">
    <property type="entry name" value="Rhomboid-like"/>
    <property type="match status" value="1"/>
</dbReference>
<gene>
    <name evidence="9" type="ORF">DVR12_04780</name>
</gene>
<dbReference type="RefSeq" id="WP_116974336.1">
    <property type="nucleotide sequence ID" value="NZ_QPMM01000002.1"/>
</dbReference>